<accession>A0A8H3GFI2</accession>
<dbReference type="EMBL" id="CAJMWW010000124">
    <property type="protein sequence ID" value="CAE6448143.1"/>
    <property type="molecule type" value="Genomic_DNA"/>
</dbReference>
<reference evidence="2" key="1">
    <citation type="submission" date="2021-01" db="EMBL/GenBank/DDBJ databases">
        <authorList>
            <person name="Kaushik A."/>
        </authorList>
    </citation>
    <scope>NUCLEOTIDE SEQUENCE</scope>
    <source>
        <strain evidence="2">AG3-T5</strain>
    </source>
</reference>
<dbReference type="AlphaFoldDB" id="A0A8H3GFI2"/>
<evidence type="ECO:0000313" key="2">
    <source>
        <dbReference type="EMBL" id="CAE6448143.1"/>
    </source>
</evidence>
<feature type="region of interest" description="Disordered" evidence="1">
    <location>
        <begin position="1"/>
        <end position="46"/>
    </location>
</feature>
<protein>
    <submittedName>
        <fullName evidence="2">Uncharacterized protein</fullName>
    </submittedName>
</protein>
<dbReference type="Proteomes" id="UP000663841">
    <property type="component" value="Unassembled WGS sequence"/>
</dbReference>
<sequence>MPGDRRPRQSKARASPLKGSTGRGKKAAANKQPVEDRKPAPTEEEKAAYRSEIERRFTELGWTEQSMNFPVWSSLKSEWLGMLEPNELADLNDDKVWTNIKERVEYLRNRIKGEREKQKELRFDRLYRLLSALRKSNPPLVSFKLRRLGKPPCTEYPCPPLDYTELRKITHEVAFPGVGGVHKWPVIKSLLDADTTADELEQAFNARRGEIDAMVTEWRDKLHTRLLGFLPKLEGEILRPTLVADGSDPFKHLSDDIKRLLRADSLFTFYDWNDSPYIMNSPRHRPYTYQDILRISAGDVHRLSDLRTQVQLPMDRIGPYPAAQEMARELMKSIARPGASYLELGSEIEGECDWEGASSYEGEWICGRCIDTEPKTWQGIVEHYVDERRKYSSNRAELAKRKLTYHDVHGPASLPNRPLIKFYSAQVALEIMSIKKSERDSYQCQLCSKWPITHSVRGPEKLMFKHLLEVHEVRKPKFMTHYGVPDSYSDFLY</sequence>
<proteinExistence type="predicted"/>
<organism evidence="2 3">
    <name type="scientific">Rhizoctonia solani</name>
    <dbReference type="NCBI Taxonomy" id="456999"/>
    <lineage>
        <taxon>Eukaryota</taxon>
        <taxon>Fungi</taxon>
        <taxon>Dikarya</taxon>
        <taxon>Basidiomycota</taxon>
        <taxon>Agaricomycotina</taxon>
        <taxon>Agaricomycetes</taxon>
        <taxon>Cantharellales</taxon>
        <taxon>Ceratobasidiaceae</taxon>
        <taxon>Rhizoctonia</taxon>
    </lineage>
</organism>
<evidence type="ECO:0000256" key="1">
    <source>
        <dbReference type="SAM" id="MobiDB-lite"/>
    </source>
</evidence>
<evidence type="ECO:0000313" key="3">
    <source>
        <dbReference type="Proteomes" id="UP000663841"/>
    </source>
</evidence>
<feature type="compositionally biased region" description="Basic and acidic residues" evidence="1">
    <location>
        <begin position="33"/>
        <end position="46"/>
    </location>
</feature>
<gene>
    <name evidence="2" type="ORF">RDB_LOCUS118641</name>
</gene>
<comment type="caution">
    <text evidence="2">The sequence shown here is derived from an EMBL/GenBank/DDBJ whole genome shotgun (WGS) entry which is preliminary data.</text>
</comment>
<name>A0A8H3GFI2_9AGAM</name>